<evidence type="ECO:0000313" key="3">
    <source>
        <dbReference type="EMBL" id="VDC61393.1"/>
    </source>
</evidence>
<evidence type="ECO:0000313" key="5">
    <source>
        <dbReference type="Proteomes" id="UP000011750"/>
    </source>
</evidence>
<name>A0A3P5YJ42_BRACM</name>
<dbReference type="Gramene" id="Bra023194.1">
    <property type="protein sequence ID" value="Bra023194.1-P"/>
    <property type="gene ID" value="Bra023194"/>
</dbReference>
<dbReference type="EMBL" id="LR031568">
    <property type="protein sequence ID" value="VDC61393.1"/>
    <property type="molecule type" value="Genomic_DNA"/>
</dbReference>
<protein>
    <submittedName>
        <fullName evidence="3 4">Uncharacterized protein</fullName>
    </submittedName>
</protein>
<reference evidence="4" key="4">
    <citation type="submission" date="2023-03" db="UniProtKB">
        <authorList>
            <consortium name="EnsemblPlants"/>
        </authorList>
    </citation>
    <scope>IDENTIFICATION</scope>
    <source>
        <strain evidence="4">cv. Chiifu-401-42</strain>
    </source>
</reference>
<reference evidence="5" key="2">
    <citation type="journal article" date="2018" name="Hortic Res">
        <title>Improved Brassica rapa reference genome by single-molecule sequencing and chromosome conformation capture technologies.</title>
        <authorList>
            <person name="Zhang L."/>
            <person name="Cai X."/>
            <person name="Wu J."/>
            <person name="Liu M."/>
            <person name="Grob S."/>
            <person name="Cheng F."/>
            <person name="Liang J."/>
            <person name="Cai C."/>
            <person name="Liu Z."/>
            <person name="Liu B."/>
            <person name="Wang F."/>
            <person name="Li S."/>
            <person name="Liu F."/>
            <person name="Li X."/>
            <person name="Cheng L."/>
            <person name="Yang W."/>
            <person name="Li M.H."/>
            <person name="Grossniklaus U."/>
            <person name="Zheng H."/>
            <person name="Wang X."/>
        </authorList>
    </citation>
    <scope>NUCLEOTIDE SEQUENCE [LARGE SCALE GENOMIC DNA]</scope>
    <source>
        <strain evidence="5">cv. Chiifu-401-42</strain>
    </source>
</reference>
<dbReference type="Gramene" id="A09p45900.2_BraZ1">
    <property type="protein sequence ID" value="A09p45900.2_BraZ1.CDS"/>
    <property type="gene ID" value="A09g45900.2_BraZ1"/>
</dbReference>
<organism evidence="3">
    <name type="scientific">Brassica campestris</name>
    <name type="common">Field mustard</name>
    <dbReference type="NCBI Taxonomy" id="3711"/>
    <lineage>
        <taxon>Eukaryota</taxon>
        <taxon>Viridiplantae</taxon>
        <taxon>Streptophyta</taxon>
        <taxon>Embryophyta</taxon>
        <taxon>Tracheophyta</taxon>
        <taxon>Spermatophyta</taxon>
        <taxon>Magnoliopsida</taxon>
        <taxon>eudicotyledons</taxon>
        <taxon>Gunneridae</taxon>
        <taxon>Pentapetalae</taxon>
        <taxon>rosids</taxon>
        <taxon>malvids</taxon>
        <taxon>Brassicales</taxon>
        <taxon>Brassicaceae</taxon>
        <taxon>Brassiceae</taxon>
        <taxon>Brassica</taxon>
    </lineage>
</organism>
<gene>
    <name evidence="3" type="ORF">BRAA09T39004Z</name>
    <name evidence="2" type="ORF">BRAPAZ1V2_A09P45900.2</name>
</gene>
<reference evidence="3" key="3">
    <citation type="submission" date="2018-11" db="EMBL/GenBank/DDBJ databases">
        <authorList>
            <consortium name="Genoscope - CEA"/>
            <person name="William W."/>
        </authorList>
    </citation>
    <scope>NUCLEOTIDE SEQUENCE</scope>
</reference>
<feature type="region of interest" description="Disordered" evidence="1">
    <location>
        <begin position="1"/>
        <end position="42"/>
    </location>
</feature>
<dbReference type="AlphaFoldDB" id="A0A3P5YJ42"/>
<dbReference type="Proteomes" id="UP000011750">
    <property type="component" value="Chromosome A09"/>
</dbReference>
<evidence type="ECO:0000256" key="1">
    <source>
        <dbReference type="SAM" id="MobiDB-lite"/>
    </source>
</evidence>
<dbReference type="Proteomes" id="UP000694005">
    <property type="component" value="Chromosome A09"/>
</dbReference>
<feature type="compositionally biased region" description="Basic and acidic residues" evidence="1">
    <location>
        <begin position="8"/>
        <end position="25"/>
    </location>
</feature>
<dbReference type="HOGENOM" id="CLU_1505563_0_0_1"/>
<accession>A0A3P5YJ42</accession>
<proteinExistence type="predicted"/>
<evidence type="ECO:0000313" key="4">
    <source>
        <dbReference type="EnsemblPlants" id="Bra023194.1-P"/>
    </source>
</evidence>
<accession>M4E343</accession>
<dbReference type="EMBL" id="LS974625">
    <property type="protein sequence ID" value="CAG7864123.1"/>
    <property type="molecule type" value="Genomic_DNA"/>
</dbReference>
<sequence length="179" mass="20031">MESSSGSSRKERSSSGGGKKMERSSDGGLSRGEEESVGGAAPLLSMMSTRRLKHGRSTLFYTSPPRLARAASLVNGLSSTSSTGVEAVSNDDPLVGAHRKLIGEVFFLRSQVQNMMTRRDLLIQQVKASSRWELMKQWLEKQVGHWDPEEEHRRHLFLSGSLPRDLLWGRDFWRSLLSE</sequence>
<evidence type="ECO:0000313" key="2">
    <source>
        <dbReference type="EMBL" id="CAG7864123.1"/>
    </source>
</evidence>
<keyword evidence="5" id="KW-1185">Reference proteome</keyword>
<dbReference type="EnsemblPlants" id="Bra023194.1">
    <property type="protein sequence ID" value="Bra023194.1-P"/>
    <property type="gene ID" value="Bra023194"/>
</dbReference>
<reference evidence="5" key="1">
    <citation type="journal article" date="2011" name="Nat. Genet.">
        <title>The genome of the mesopolyploid crop species Brassica rapa.</title>
        <authorList>
            <consortium name="Brassica rapa Genome Sequencing Project Consortium"/>
            <person name="Wang X."/>
            <person name="Wang H."/>
            <person name="Wang J."/>
            <person name="Sun R."/>
            <person name="Wu J."/>
            <person name="Liu S."/>
            <person name="Bai Y."/>
            <person name="Mun J.H."/>
            <person name="Bancroft I."/>
            <person name="Cheng F."/>
            <person name="Huang S."/>
            <person name="Li X."/>
            <person name="Hua W."/>
            <person name="Wang J."/>
            <person name="Wang X."/>
            <person name="Freeling M."/>
            <person name="Pires J.C."/>
            <person name="Paterson A.H."/>
            <person name="Chalhoub B."/>
            <person name="Wang B."/>
            <person name="Hayward A."/>
            <person name="Sharpe A.G."/>
            <person name="Park B.S."/>
            <person name="Weisshaar B."/>
            <person name="Liu B."/>
            <person name="Li B."/>
            <person name="Liu B."/>
            <person name="Tong C."/>
            <person name="Song C."/>
            <person name="Duran C."/>
            <person name="Peng C."/>
            <person name="Geng C."/>
            <person name="Koh C."/>
            <person name="Lin C."/>
            <person name="Edwards D."/>
            <person name="Mu D."/>
            <person name="Shen D."/>
            <person name="Soumpourou E."/>
            <person name="Li F."/>
            <person name="Fraser F."/>
            <person name="Conant G."/>
            <person name="Lassalle G."/>
            <person name="King G.J."/>
            <person name="Bonnema G."/>
            <person name="Tang H."/>
            <person name="Wang H."/>
            <person name="Belcram H."/>
            <person name="Zhou H."/>
            <person name="Hirakawa H."/>
            <person name="Abe H."/>
            <person name="Guo H."/>
            <person name="Wang H."/>
            <person name="Jin H."/>
            <person name="Parkin I.A."/>
            <person name="Batley J."/>
            <person name="Kim J.S."/>
            <person name="Just J."/>
            <person name="Li J."/>
            <person name="Xu J."/>
            <person name="Deng J."/>
            <person name="Kim J.A."/>
            <person name="Li J."/>
            <person name="Yu J."/>
            <person name="Meng J."/>
            <person name="Wang J."/>
            <person name="Min J."/>
            <person name="Poulain J."/>
            <person name="Wang J."/>
            <person name="Hatakeyama K."/>
            <person name="Wu K."/>
            <person name="Wang L."/>
            <person name="Fang L."/>
            <person name="Trick M."/>
            <person name="Links M.G."/>
            <person name="Zhao M."/>
            <person name="Jin M."/>
            <person name="Ramchiary N."/>
            <person name="Drou N."/>
            <person name="Berkman P.J."/>
            <person name="Cai Q."/>
            <person name="Huang Q."/>
            <person name="Li R."/>
            <person name="Tabata S."/>
            <person name="Cheng S."/>
            <person name="Zhang S."/>
            <person name="Zhang S."/>
            <person name="Huang S."/>
            <person name="Sato S."/>
            <person name="Sun S."/>
            <person name="Kwon S.J."/>
            <person name="Choi S.R."/>
            <person name="Lee T.H."/>
            <person name="Fan W."/>
            <person name="Zhao X."/>
            <person name="Tan X."/>
            <person name="Xu X."/>
            <person name="Wang Y."/>
            <person name="Qiu Y."/>
            <person name="Yin Y."/>
            <person name="Li Y."/>
            <person name="Du Y."/>
            <person name="Liao Y."/>
            <person name="Lim Y."/>
            <person name="Narusaka Y."/>
            <person name="Wang Y."/>
            <person name="Wang Z."/>
            <person name="Li Z."/>
            <person name="Wang Z."/>
            <person name="Xiong Z."/>
            <person name="Zhang Z."/>
        </authorList>
    </citation>
    <scope>NUCLEOTIDE SEQUENCE [LARGE SCALE GENOMIC DNA]</scope>
    <source>
        <strain evidence="5">cv. Chiifu-401-42</strain>
    </source>
</reference>